<gene>
    <name evidence="5" type="ORF">METZ01_LOCUS255204</name>
</gene>
<evidence type="ECO:0000313" key="5">
    <source>
        <dbReference type="EMBL" id="SVC02350.1"/>
    </source>
</evidence>
<dbReference type="InterPro" id="IPR005824">
    <property type="entry name" value="KOW"/>
</dbReference>
<dbReference type="GO" id="GO:0031564">
    <property type="term" value="P:transcription antitermination"/>
    <property type="evidence" value="ECO:0007669"/>
    <property type="project" value="UniProtKB-KW"/>
</dbReference>
<protein>
    <recommendedName>
        <fullName evidence="4">KOW domain-containing protein</fullName>
    </recommendedName>
</protein>
<dbReference type="CDD" id="cd06091">
    <property type="entry name" value="KOW_NusG"/>
    <property type="match status" value="1"/>
</dbReference>
<dbReference type="EMBL" id="UINC01069176">
    <property type="protein sequence ID" value="SVC02350.1"/>
    <property type="molecule type" value="Genomic_DNA"/>
</dbReference>
<evidence type="ECO:0000256" key="3">
    <source>
        <dbReference type="ARBA" id="ARBA00023163"/>
    </source>
</evidence>
<reference evidence="5" key="1">
    <citation type="submission" date="2018-05" db="EMBL/GenBank/DDBJ databases">
        <authorList>
            <person name="Lanie J.A."/>
            <person name="Ng W.-L."/>
            <person name="Kazmierczak K.M."/>
            <person name="Andrzejewski T.M."/>
            <person name="Davidsen T.M."/>
            <person name="Wayne K.J."/>
            <person name="Tettelin H."/>
            <person name="Glass J.I."/>
            <person name="Rusch D."/>
            <person name="Podicherti R."/>
            <person name="Tsui H.-C.T."/>
            <person name="Winkler M.E."/>
        </authorList>
    </citation>
    <scope>NUCLEOTIDE SEQUENCE</scope>
</reference>
<dbReference type="SUPFAM" id="SSF50104">
    <property type="entry name" value="Translation proteins SH3-like domain"/>
    <property type="match status" value="1"/>
</dbReference>
<dbReference type="InterPro" id="IPR043425">
    <property type="entry name" value="NusG-like"/>
</dbReference>
<dbReference type="InterPro" id="IPR036735">
    <property type="entry name" value="NGN_dom_sf"/>
</dbReference>
<keyword evidence="1" id="KW-0889">Transcription antitermination</keyword>
<feature type="domain" description="KOW" evidence="4">
    <location>
        <begin position="113"/>
        <end position="140"/>
    </location>
</feature>
<dbReference type="NCBIfam" id="NF033644">
    <property type="entry name" value="antiterm_UpxY"/>
    <property type="match status" value="1"/>
</dbReference>
<dbReference type="Gene3D" id="3.30.70.940">
    <property type="entry name" value="NusG, N-terminal domain"/>
    <property type="match status" value="1"/>
</dbReference>
<dbReference type="PANTHER" id="PTHR30265:SF4">
    <property type="entry name" value="KOW MOTIF FAMILY PROTEIN, EXPRESSED"/>
    <property type="match status" value="1"/>
</dbReference>
<dbReference type="InterPro" id="IPR006645">
    <property type="entry name" value="NGN-like_dom"/>
</dbReference>
<keyword evidence="2" id="KW-0805">Transcription regulation</keyword>
<dbReference type="InterPro" id="IPR008991">
    <property type="entry name" value="Translation_prot_SH3-like_sf"/>
</dbReference>
<dbReference type="SMART" id="SM00739">
    <property type="entry name" value="KOW"/>
    <property type="match status" value="1"/>
</dbReference>
<organism evidence="5">
    <name type="scientific">marine metagenome</name>
    <dbReference type="NCBI Taxonomy" id="408172"/>
    <lineage>
        <taxon>unclassified sequences</taxon>
        <taxon>metagenomes</taxon>
        <taxon>ecological metagenomes</taxon>
    </lineage>
</organism>
<accession>A0A382IRP5</accession>
<evidence type="ECO:0000259" key="4">
    <source>
        <dbReference type="SMART" id="SM00739"/>
    </source>
</evidence>
<evidence type="ECO:0000256" key="2">
    <source>
        <dbReference type="ARBA" id="ARBA00023015"/>
    </source>
</evidence>
<proteinExistence type="predicted"/>
<dbReference type="Pfam" id="PF02357">
    <property type="entry name" value="NusG"/>
    <property type="match status" value="1"/>
</dbReference>
<dbReference type="AlphaFoldDB" id="A0A382IRP5"/>
<evidence type="ECO:0000256" key="1">
    <source>
        <dbReference type="ARBA" id="ARBA00022814"/>
    </source>
</evidence>
<dbReference type="PANTHER" id="PTHR30265">
    <property type="entry name" value="RHO-INTERACTING TRANSCRIPTION TERMINATION FACTOR NUSG"/>
    <property type="match status" value="1"/>
</dbReference>
<keyword evidence="3" id="KW-0804">Transcription</keyword>
<dbReference type="SUPFAM" id="SSF82679">
    <property type="entry name" value="N-utilization substance G protein NusG, N-terminal domain"/>
    <property type="match status" value="1"/>
</dbReference>
<dbReference type="GO" id="GO:0006354">
    <property type="term" value="P:DNA-templated transcription elongation"/>
    <property type="evidence" value="ECO:0007669"/>
    <property type="project" value="InterPro"/>
</dbReference>
<sequence length="166" mass="19375">MEQNNEKWIAVYTKPRHEKTVEKELQQKGFEVYLPLLRERRNWSDRKKWVEFPLFRSYVFVRIKLKNTLFVLQTIGVVRVVKFGEEAAIVNNDHIRAIKLMIEGGYSPKAMDYFVEGDPVEVKDGPLKGLVGEVVRLDNHDRLVVRVDAIQHSISVQIDRAFLKPA</sequence>
<name>A0A382IRP5_9ZZZZ</name>